<dbReference type="OMA" id="RNISHDA"/>
<dbReference type="GO" id="GO:0030154">
    <property type="term" value="P:cell differentiation"/>
    <property type="evidence" value="ECO:0007669"/>
    <property type="project" value="UniProtKB-KW"/>
</dbReference>
<dbReference type="OrthoDB" id="946068at2759"/>
<dbReference type="SUPFAM" id="SSF50729">
    <property type="entry name" value="PH domain-like"/>
    <property type="match status" value="1"/>
</dbReference>
<dbReference type="InterPro" id="IPR011993">
    <property type="entry name" value="PH-like_dom_sf"/>
</dbReference>
<reference evidence="5 6" key="1">
    <citation type="journal article" date="2016" name="Genome Biol. Evol.">
        <title>Gene Family Evolution Reflects Adaptation to Soil Environmental Stressors in the Genome of the Collembolan Orchesella cincta.</title>
        <authorList>
            <person name="Faddeeva-Vakhrusheva A."/>
            <person name="Derks M.F."/>
            <person name="Anvar S.Y."/>
            <person name="Agamennone V."/>
            <person name="Suring W."/>
            <person name="Smit S."/>
            <person name="van Straalen N.M."/>
            <person name="Roelofs D."/>
        </authorList>
    </citation>
    <scope>NUCLEOTIDE SEQUENCE [LARGE SCALE GENOMIC DNA]</scope>
    <source>
        <tissue evidence="5">Mixed pool</tissue>
    </source>
</reference>
<proteinExistence type="predicted"/>
<evidence type="ECO:0000256" key="1">
    <source>
        <dbReference type="ARBA" id="ARBA00022553"/>
    </source>
</evidence>
<comment type="caution">
    <text evidence="5">The sequence shown here is derived from an EMBL/GenBank/DDBJ whole genome shotgun (WGS) entry which is preliminary data.</text>
</comment>
<dbReference type="STRING" id="48709.A0A1D2MK61"/>
<keyword evidence="5" id="KW-0675">Receptor</keyword>
<protein>
    <submittedName>
        <fullName evidence="5">Insulin receptor substrate 1</fullName>
    </submittedName>
</protein>
<evidence type="ECO:0000256" key="3">
    <source>
        <dbReference type="ARBA" id="ARBA00022782"/>
    </source>
</evidence>
<dbReference type="PANTHER" id="PTHR10614:SF13">
    <property type="entry name" value="INSULIN RECEPTOR SUBSTRATE 1"/>
    <property type="match status" value="1"/>
</dbReference>
<organism evidence="5 6">
    <name type="scientific">Orchesella cincta</name>
    <name type="common">Springtail</name>
    <name type="synonym">Podura cincta</name>
    <dbReference type="NCBI Taxonomy" id="48709"/>
    <lineage>
        <taxon>Eukaryota</taxon>
        <taxon>Metazoa</taxon>
        <taxon>Ecdysozoa</taxon>
        <taxon>Arthropoda</taxon>
        <taxon>Hexapoda</taxon>
        <taxon>Collembola</taxon>
        <taxon>Entomobryomorpha</taxon>
        <taxon>Entomobryoidea</taxon>
        <taxon>Orchesellidae</taxon>
        <taxon>Orchesellinae</taxon>
        <taxon>Orchesella</taxon>
    </lineage>
</organism>
<dbReference type="EMBL" id="LJIJ01001011">
    <property type="protein sequence ID" value="ODM93360.1"/>
    <property type="molecule type" value="Genomic_DNA"/>
</dbReference>
<keyword evidence="6" id="KW-1185">Reference proteome</keyword>
<dbReference type="GO" id="GO:0008286">
    <property type="term" value="P:insulin receptor signaling pathway"/>
    <property type="evidence" value="ECO:0007669"/>
    <property type="project" value="InterPro"/>
</dbReference>
<dbReference type="SMART" id="SM00310">
    <property type="entry name" value="PTBI"/>
    <property type="match status" value="1"/>
</dbReference>
<dbReference type="PANTHER" id="PTHR10614">
    <property type="entry name" value="INSULIN RECEPTOR SUBSTRATE"/>
    <property type="match status" value="1"/>
</dbReference>
<dbReference type="Pfam" id="PF02174">
    <property type="entry name" value="IRS"/>
    <property type="match status" value="1"/>
</dbReference>
<accession>A0A1D2MK61</accession>
<dbReference type="GO" id="GO:0005158">
    <property type="term" value="F:insulin receptor binding"/>
    <property type="evidence" value="ECO:0007669"/>
    <property type="project" value="InterPro"/>
</dbReference>
<keyword evidence="1" id="KW-0597">Phosphoprotein</keyword>
<dbReference type="InterPro" id="IPR002404">
    <property type="entry name" value="IRS_PTB"/>
</dbReference>
<evidence type="ECO:0000313" key="6">
    <source>
        <dbReference type="Proteomes" id="UP000094527"/>
    </source>
</evidence>
<dbReference type="GO" id="GO:0043548">
    <property type="term" value="F:phosphatidylinositol 3-kinase binding"/>
    <property type="evidence" value="ECO:0007669"/>
    <property type="project" value="TreeGrafter"/>
</dbReference>
<evidence type="ECO:0000313" key="5">
    <source>
        <dbReference type="EMBL" id="ODM93360.1"/>
    </source>
</evidence>
<dbReference type="GO" id="GO:0005886">
    <property type="term" value="C:plasma membrane"/>
    <property type="evidence" value="ECO:0007669"/>
    <property type="project" value="TreeGrafter"/>
</dbReference>
<dbReference type="Gene3D" id="2.30.29.30">
    <property type="entry name" value="Pleckstrin-homology domain (PH domain)/Phosphotyrosine-binding domain (PTB)"/>
    <property type="match status" value="1"/>
</dbReference>
<keyword evidence="3" id="KW-0221">Differentiation</keyword>
<dbReference type="Proteomes" id="UP000094527">
    <property type="component" value="Unassembled WGS sequence"/>
</dbReference>
<dbReference type="GO" id="GO:0005829">
    <property type="term" value="C:cytosol"/>
    <property type="evidence" value="ECO:0007669"/>
    <property type="project" value="TreeGrafter"/>
</dbReference>
<keyword evidence="2" id="KW-0677">Repeat</keyword>
<dbReference type="AlphaFoldDB" id="A0A1D2MK61"/>
<dbReference type="PRINTS" id="PR00628">
    <property type="entry name" value="INSULINRSI"/>
</dbReference>
<dbReference type="InterPro" id="IPR039011">
    <property type="entry name" value="IRS"/>
</dbReference>
<evidence type="ECO:0000259" key="4">
    <source>
        <dbReference type="SMART" id="SM00310"/>
    </source>
</evidence>
<dbReference type="SMART" id="SM01244">
    <property type="entry name" value="IRS"/>
    <property type="match status" value="1"/>
</dbReference>
<gene>
    <name evidence="5" type="ORF">Ocin01_13322</name>
</gene>
<evidence type="ECO:0000256" key="2">
    <source>
        <dbReference type="ARBA" id="ARBA00022737"/>
    </source>
</evidence>
<sequence length="111" mass="12432">MSNEDEMNDWLMGLAAKKIIGPYRLCLTSKEVTLLKVGEHDGRNGMVKFPLSVIRNISHDATFGCFFHIELGRLAPTGPGLFSLKTEDSNIAQNMHLLILKYVPSILIIFK</sequence>
<feature type="domain" description="IRS-type PTB" evidence="4">
    <location>
        <begin position="1"/>
        <end position="108"/>
    </location>
</feature>
<name>A0A1D2MK61_ORCCI</name>